<feature type="binding site" evidence="15">
    <location>
        <position position="84"/>
    </location>
    <ligand>
        <name>[4Fe-4S] cluster</name>
        <dbReference type="ChEBI" id="CHEBI:49883"/>
        <note>4Fe-4S-S-AdoMet</note>
    </ligand>
</feature>
<dbReference type="GO" id="GO:0106261">
    <property type="term" value="F:tRNA uridine(34) acetyltransferase activity"/>
    <property type="evidence" value="ECO:0007669"/>
    <property type="project" value="UniProtKB-EC"/>
</dbReference>
<proteinExistence type="inferred from homology"/>
<comment type="similarity">
    <text evidence="2">Belongs to the ELP3 family.</text>
</comment>
<evidence type="ECO:0000256" key="15">
    <source>
        <dbReference type="PIRSR" id="PIRSR005669-1"/>
    </source>
</evidence>
<dbReference type="InterPro" id="IPR016181">
    <property type="entry name" value="Acyl_CoA_acyltransferase"/>
</dbReference>
<comment type="cofactor">
    <cofactor evidence="15">
        <name>[4Fe-4S] cluster</name>
        <dbReference type="ChEBI" id="CHEBI:49883"/>
    </cofactor>
    <text evidence="15">Binds 1 [4Fe-4S] cluster. The cluster is coordinated with 3 cysteines and an exchangeable S-adenosyl-L-methionine.</text>
</comment>
<evidence type="ECO:0000256" key="6">
    <source>
        <dbReference type="ARBA" id="ARBA00022691"/>
    </source>
</evidence>
<dbReference type="EMBL" id="LWMW01000044">
    <property type="protein sequence ID" value="KZX17372.1"/>
    <property type="molecule type" value="Genomic_DNA"/>
</dbReference>
<evidence type="ECO:0000256" key="1">
    <source>
        <dbReference type="ARBA" id="ARBA00005217"/>
    </source>
</evidence>
<comment type="catalytic activity">
    <reaction evidence="14">
        <text>uridine(34) in tRNA + acetyl-CoA + S-adenosyl-L-methionine + H2O = 5-(carboxymethyl)uridine(34) in tRNA + 5'-deoxyadenosine + L-methionine + CoA + 2 H(+)</text>
        <dbReference type="Rhea" id="RHEA:61020"/>
        <dbReference type="Rhea" id="RHEA-COMP:10407"/>
        <dbReference type="Rhea" id="RHEA-COMP:11727"/>
        <dbReference type="ChEBI" id="CHEBI:15377"/>
        <dbReference type="ChEBI" id="CHEBI:15378"/>
        <dbReference type="ChEBI" id="CHEBI:17319"/>
        <dbReference type="ChEBI" id="CHEBI:57287"/>
        <dbReference type="ChEBI" id="CHEBI:57288"/>
        <dbReference type="ChEBI" id="CHEBI:57844"/>
        <dbReference type="ChEBI" id="CHEBI:59789"/>
        <dbReference type="ChEBI" id="CHEBI:65315"/>
        <dbReference type="ChEBI" id="CHEBI:74882"/>
        <dbReference type="EC" id="2.3.1.311"/>
    </reaction>
    <physiologicalReaction direction="left-to-right" evidence="14">
        <dbReference type="Rhea" id="RHEA:61021"/>
    </physiologicalReaction>
</comment>
<reference evidence="18 19" key="1">
    <citation type="submission" date="2016-04" db="EMBL/GenBank/DDBJ databases">
        <title>Genome sequence of Methanobrevibacter cuticularis DSM 11139.</title>
        <authorList>
            <person name="Poehlein A."/>
            <person name="Seedorf H."/>
            <person name="Daniel R."/>
        </authorList>
    </citation>
    <scope>NUCLEOTIDE SEQUENCE [LARGE SCALE GENOMIC DNA]</scope>
    <source>
        <strain evidence="18 19">DSM 11139</strain>
    </source>
</reference>
<dbReference type="OrthoDB" id="49957at2157"/>
<dbReference type="Gene3D" id="3.40.630.30">
    <property type="match status" value="1"/>
</dbReference>
<dbReference type="SUPFAM" id="SSF55729">
    <property type="entry name" value="Acyl-CoA N-acyltransferases (Nat)"/>
    <property type="match status" value="1"/>
</dbReference>
<evidence type="ECO:0000256" key="11">
    <source>
        <dbReference type="ARBA" id="ARBA00023014"/>
    </source>
</evidence>
<comment type="pathway">
    <text evidence="1">tRNA modification.</text>
</comment>
<dbReference type="SFLD" id="SFLDF00344">
    <property type="entry name" value="ELP3-like"/>
    <property type="match status" value="1"/>
</dbReference>
<evidence type="ECO:0000256" key="14">
    <source>
        <dbReference type="ARBA" id="ARBA00047372"/>
    </source>
</evidence>
<dbReference type="Gene3D" id="3.80.30.20">
    <property type="entry name" value="tm_1862 like domain"/>
    <property type="match status" value="1"/>
</dbReference>
<keyword evidence="10 15" id="KW-0408">Iron</keyword>
<keyword evidence="5" id="KW-0808">Transferase</keyword>
<dbReference type="PANTHER" id="PTHR11135">
    <property type="entry name" value="HISTONE ACETYLTRANSFERASE-RELATED"/>
    <property type="match status" value="1"/>
</dbReference>
<evidence type="ECO:0000259" key="17">
    <source>
        <dbReference type="SMART" id="SM00729"/>
    </source>
</evidence>
<dbReference type="GO" id="GO:0051539">
    <property type="term" value="F:4 iron, 4 sulfur cluster binding"/>
    <property type="evidence" value="ECO:0007669"/>
    <property type="project" value="UniProtKB-KW"/>
</dbReference>
<evidence type="ECO:0000256" key="7">
    <source>
        <dbReference type="ARBA" id="ARBA00022694"/>
    </source>
</evidence>
<dbReference type="Pfam" id="PF16199">
    <property type="entry name" value="Radical_SAM_C"/>
    <property type="match status" value="1"/>
</dbReference>
<gene>
    <name evidence="18" type="ORF">MBCUT_02400</name>
</gene>
<keyword evidence="9" id="KW-0694">RNA-binding</keyword>
<feature type="compositionally biased region" description="Low complexity" evidence="16">
    <location>
        <begin position="259"/>
        <end position="273"/>
    </location>
</feature>
<dbReference type="Pfam" id="PF23613">
    <property type="entry name" value="ELP3_N"/>
    <property type="match status" value="1"/>
</dbReference>
<evidence type="ECO:0000256" key="13">
    <source>
        <dbReference type="ARBA" id="ARBA00044771"/>
    </source>
</evidence>
<dbReference type="InterPro" id="IPR056591">
    <property type="entry name" value="ELP3-like_N"/>
</dbReference>
<accession>A0A166F6R5</accession>
<protein>
    <recommendedName>
        <fullName evidence="13">tRNA carboxymethyluridine synthase</fullName>
        <ecNumber evidence="13">2.3.1.311</ecNumber>
    </recommendedName>
</protein>
<name>A0A166F6R5_9EURY</name>
<organism evidence="18 19">
    <name type="scientific">Methanobrevibacter cuticularis</name>
    <dbReference type="NCBI Taxonomy" id="47311"/>
    <lineage>
        <taxon>Archaea</taxon>
        <taxon>Methanobacteriati</taxon>
        <taxon>Methanobacteriota</taxon>
        <taxon>Methanomada group</taxon>
        <taxon>Methanobacteria</taxon>
        <taxon>Methanobacteriales</taxon>
        <taxon>Methanobacteriaceae</taxon>
        <taxon>Methanobrevibacter</taxon>
    </lineage>
</organism>
<comment type="caution">
    <text evidence="18">The sequence shown here is derived from an EMBL/GenBank/DDBJ whole genome shotgun (WGS) entry which is preliminary data.</text>
</comment>
<dbReference type="InterPro" id="IPR034687">
    <property type="entry name" value="ELP3-like"/>
</dbReference>
<keyword evidence="8 15" id="KW-0479">Metal-binding</keyword>
<dbReference type="PATRIC" id="fig|47311.3.peg.264"/>
<dbReference type="SUPFAM" id="SSF102114">
    <property type="entry name" value="Radical SAM enzymes"/>
    <property type="match status" value="1"/>
</dbReference>
<dbReference type="GO" id="GO:0002926">
    <property type="term" value="P:tRNA wobble base 5-methoxycarbonylmethyl-2-thiouridinylation"/>
    <property type="evidence" value="ECO:0007669"/>
    <property type="project" value="TreeGrafter"/>
</dbReference>
<dbReference type="EC" id="2.3.1.311" evidence="13"/>
<dbReference type="STRING" id="47311.MBCUT_02400"/>
<dbReference type="PANTHER" id="PTHR11135:SF7">
    <property type="entry name" value="TRNA URIDINE(34) ACETYLTRANSFERASE"/>
    <property type="match status" value="1"/>
</dbReference>
<dbReference type="GO" id="GO:0000049">
    <property type="term" value="F:tRNA binding"/>
    <property type="evidence" value="ECO:0007669"/>
    <property type="project" value="UniProtKB-KW"/>
</dbReference>
<keyword evidence="12" id="KW-0012">Acyltransferase</keyword>
<feature type="binding site" evidence="15">
    <location>
        <position position="89"/>
    </location>
    <ligand>
        <name>[4Fe-4S] cluster</name>
        <dbReference type="ChEBI" id="CHEBI:49883"/>
        <note>4Fe-4S-S-AdoMet</note>
    </ligand>
</feature>
<dbReference type="InterPro" id="IPR039661">
    <property type="entry name" value="ELP3"/>
</dbReference>
<keyword evidence="19" id="KW-1185">Reference proteome</keyword>
<evidence type="ECO:0000256" key="4">
    <source>
        <dbReference type="ARBA" id="ARBA00022555"/>
    </source>
</evidence>
<dbReference type="SMART" id="SM00729">
    <property type="entry name" value="Elp3"/>
    <property type="match status" value="1"/>
</dbReference>
<evidence type="ECO:0000256" key="9">
    <source>
        <dbReference type="ARBA" id="ARBA00022884"/>
    </source>
</evidence>
<evidence type="ECO:0000313" key="18">
    <source>
        <dbReference type="EMBL" id="KZX17372.1"/>
    </source>
</evidence>
<dbReference type="InterPro" id="IPR007197">
    <property type="entry name" value="rSAM"/>
</dbReference>
<keyword evidence="7" id="KW-0819">tRNA processing</keyword>
<dbReference type="InterPro" id="IPR023404">
    <property type="entry name" value="rSAM_horseshoe"/>
</dbReference>
<keyword evidence="11 15" id="KW-0411">Iron-sulfur</keyword>
<dbReference type="Pfam" id="PF04055">
    <property type="entry name" value="Radical_SAM"/>
    <property type="match status" value="1"/>
</dbReference>
<dbReference type="RefSeq" id="WP_067257761.1">
    <property type="nucleotide sequence ID" value="NZ_LWMW01000044.1"/>
</dbReference>
<keyword evidence="3" id="KW-0004">4Fe-4S</keyword>
<sequence>MEKACRLIIDDIIDKKIKSRHELEKAKRQICRDFNLLKFMSNSDILKYTSSDERDIVANIVRKKPTRTISGVAIVAVMCHPHKCPHGRCFYCPESELAPPSYTGEEPAALRARMFNFDPYTQCYNRLNQLNAVGHPVDKVELIIMGGTFPSRELSYQQWFISQCIKAMIDFGLNLEDINTGAKLENVNTGLNLENVNTKLNLKNVNTGLNLENVNTRLNLKNVNTGLNLENVNTRVNLEDISINSNPKNNDSKLNNSITNNPKTRKTNTNSELSKITNKKDIDTKISKNLLKIYPPNDYVLLEDVQRVNENSKIRCIGMTFETRPDYCKIEDVDRMLNMGVTRVELGVQTTYDFIYKRMERGHTVHDVINANKILRDSGIKVAMHLIPGLINNPDMDLRMFKRVFRDESFKPDMLKIYPCLVTKGSKLYDLWKEGKYKPYEDEEAIDLIVKIKKILPKWVRTMRIQRDIPTPLIEAGVQKSNLGELVYNKLDKEGVKCQCIRCREIGHKINKSEDISKINVDDFKLFKEKYSATKGKEIFLSFEDEMEETLAGFLRLRLPSKEAHRKEVDEKTAIVRELHVYGKMIKIGSKGKSAGQHAGFGEKLLSNAEEIAIKNNKDKLLIISGIGARNYYRKFGYEREGPYMAKKLN</sequence>
<evidence type="ECO:0000256" key="8">
    <source>
        <dbReference type="ARBA" id="ARBA00022723"/>
    </source>
</evidence>
<feature type="domain" description="Elp3/MiaA/NifB-like radical SAM core" evidence="17">
    <location>
        <begin position="74"/>
        <end position="451"/>
    </location>
</feature>
<dbReference type="InterPro" id="IPR032432">
    <property type="entry name" value="Radical_SAM_C"/>
</dbReference>
<evidence type="ECO:0000256" key="12">
    <source>
        <dbReference type="ARBA" id="ARBA00023315"/>
    </source>
</evidence>
<dbReference type="Proteomes" id="UP000077275">
    <property type="component" value="Unassembled WGS sequence"/>
</dbReference>
<evidence type="ECO:0000313" key="19">
    <source>
        <dbReference type="Proteomes" id="UP000077275"/>
    </source>
</evidence>
<dbReference type="InterPro" id="IPR058240">
    <property type="entry name" value="rSAM_sf"/>
</dbReference>
<dbReference type="InterPro" id="IPR006638">
    <property type="entry name" value="Elp3/MiaA/NifB-like_rSAM"/>
</dbReference>
<feature type="compositionally biased region" description="Polar residues" evidence="16">
    <location>
        <begin position="242"/>
        <end position="258"/>
    </location>
</feature>
<dbReference type="SFLD" id="SFLDG01086">
    <property type="entry name" value="elongater_protein-like"/>
    <property type="match status" value="1"/>
</dbReference>
<evidence type="ECO:0000256" key="2">
    <source>
        <dbReference type="ARBA" id="ARBA00005494"/>
    </source>
</evidence>
<dbReference type="NCBIfam" id="TIGR01211">
    <property type="entry name" value="ELP3"/>
    <property type="match status" value="1"/>
</dbReference>
<dbReference type="SFLD" id="SFLDS00029">
    <property type="entry name" value="Radical_SAM"/>
    <property type="match status" value="1"/>
</dbReference>
<evidence type="ECO:0000256" key="16">
    <source>
        <dbReference type="SAM" id="MobiDB-lite"/>
    </source>
</evidence>
<dbReference type="AlphaFoldDB" id="A0A166F6R5"/>
<evidence type="ECO:0000256" key="5">
    <source>
        <dbReference type="ARBA" id="ARBA00022679"/>
    </source>
</evidence>
<dbReference type="GO" id="GO:0005737">
    <property type="term" value="C:cytoplasm"/>
    <property type="evidence" value="ECO:0007669"/>
    <property type="project" value="TreeGrafter"/>
</dbReference>
<feature type="region of interest" description="Disordered" evidence="16">
    <location>
        <begin position="242"/>
        <end position="273"/>
    </location>
</feature>
<feature type="binding site" evidence="15">
    <location>
        <position position="92"/>
    </location>
    <ligand>
        <name>[4Fe-4S] cluster</name>
        <dbReference type="ChEBI" id="CHEBI:49883"/>
        <note>4Fe-4S-S-AdoMet</note>
    </ligand>
</feature>
<keyword evidence="6" id="KW-0949">S-adenosyl-L-methionine</keyword>
<dbReference type="GO" id="GO:0046872">
    <property type="term" value="F:metal ion binding"/>
    <property type="evidence" value="ECO:0007669"/>
    <property type="project" value="UniProtKB-KW"/>
</dbReference>
<keyword evidence="4" id="KW-0820">tRNA-binding</keyword>
<evidence type="ECO:0000256" key="10">
    <source>
        <dbReference type="ARBA" id="ARBA00023004"/>
    </source>
</evidence>
<evidence type="ECO:0000256" key="3">
    <source>
        <dbReference type="ARBA" id="ARBA00022485"/>
    </source>
</evidence>
<dbReference type="PIRSF" id="PIRSF005669">
    <property type="entry name" value="Hist_AcTrfase_ELP3"/>
    <property type="match status" value="1"/>
</dbReference>